<dbReference type="InterPro" id="IPR002104">
    <property type="entry name" value="Integrase_catalytic"/>
</dbReference>
<dbReference type="InterPro" id="IPR011010">
    <property type="entry name" value="DNA_brk_join_enz"/>
</dbReference>
<evidence type="ECO:0000256" key="5">
    <source>
        <dbReference type="ARBA" id="ARBA00022908"/>
    </source>
</evidence>
<dbReference type="STRING" id="1619036.US58_C0004G0026"/>
<feature type="domain" description="Core-binding (CB)" evidence="11">
    <location>
        <begin position="6"/>
        <end position="100"/>
    </location>
</feature>
<dbReference type="GO" id="GO:0006310">
    <property type="term" value="P:DNA recombination"/>
    <property type="evidence" value="ECO:0007669"/>
    <property type="project" value="UniProtKB-KW"/>
</dbReference>
<evidence type="ECO:0000256" key="8">
    <source>
        <dbReference type="ARBA" id="ARBA00023306"/>
    </source>
</evidence>
<dbReference type="PATRIC" id="fig|1619036.3.peg.120"/>
<dbReference type="CDD" id="cd00798">
    <property type="entry name" value="INT_XerDC_C"/>
    <property type="match status" value="1"/>
</dbReference>
<keyword evidence="7" id="KW-0233">DNA recombination</keyword>
<dbReference type="InterPro" id="IPR010998">
    <property type="entry name" value="Integrase_recombinase_N"/>
</dbReference>
<feature type="domain" description="Tyr recombinase" evidence="10">
    <location>
        <begin position="122"/>
        <end position="313"/>
    </location>
</feature>
<dbReference type="Pfam" id="PF00589">
    <property type="entry name" value="Phage_integrase"/>
    <property type="match status" value="1"/>
</dbReference>
<dbReference type="GO" id="GO:0003677">
    <property type="term" value="F:DNA binding"/>
    <property type="evidence" value="ECO:0007669"/>
    <property type="project" value="UniProtKB-UniRule"/>
</dbReference>
<comment type="subcellular location">
    <subcellularLocation>
        <location evidence="1">Cytoplasm</location>
    </subcellularLocation>
</comment>
<dbReference type="PANTHER" id="PTHR30349">
    <property type="entry name" value="PHAGE INTEGRASE-RELATED"/>
    <property type="match status" value="1"/>
</dbReference>
<dbReference type="GO" id="GO:0051301">
    <property type="term" value="P:cell division"/>
    <property type="evidence" value="ECO:0007669"/>
    <property type="project" value="UniProtKB-KW"/>
</dbReference>
<dbReference type="PANTHER" id="PTHR30349:SF77">
    <property type="entry name" value="TYROSINE RECOMBINASE XERC"/>
    <property type="match status" value="1"/>
</dbReference>
<dbReference type="PROSITE" id="PS51900">
    <property type="entry name" value="CB"/>
    <property type="match status" value="1"/>
</dbReference>
<dbReference type="GO" id="GO:0007059">
    <property type="term" value="P:chromosome segregation"/>
    <property type="evidence" value="ECO:0007669"/>
    <property type="project" value="UniProtKB-KW"/>
</dbReference>
<dbReference type="InterPro" id="IPR004107">
    <property type="entry name" value="Integrase_SAM-like_N"/>
</dbReference>
<dbReference type="GO" id="GO:0015074">
    <property type="term" value="P:DNA integration"/>
    <property type="evidence" value="ECO:0007669"/>
    <property type="project" value="UniProtKB-KW"/>
</dbReference>
<evidence type="ECO:0000256" key="6">
    <source>
        <dbReference type="ARBA" id="ARBA00023125"/>
    </source>
</evidence>
<name>A0A0G0JWF1_9BACT</name>
<evidence type="ECO:0000256" key="9">
    <source>
        <dbReference type="PROSITE-ProRule" id="PRU01248"/>
    </source>
</evidence>
<proteinExistence type="predicted"/>
<keyword evidence="6 9" id="KW-0238">DNA-binding</keyword>
<comment type="caution">
    <text evidence="12">The sequence shown here is derived from an EMBL/GenBank/DDBJ whole genome shotgun (WGS) entry which is preliminary data.</text>
</comment>
<accession>A0A0G0JWF1</accession>
<sequence>MHKSNQPITSQITNFLDYCEVEKGLSPVTSKNYFNFLKMFVDWLKANKLEGLKPHDLTPEHIWNYRLYLSRKKDERGVYIKKTTQNYYLIALRNLLNYFTERDIVSLPANKIKLPKLTDKDKAIKFLRFEQVEKLLAMPDLTTAEGKRDRSILEVLFSTGIRVSELTSLNIRQLNITDLQKNKFSEQEISISGKGGSTRTIYFSERALKWLAGYLQTRKDMFTPLFINYKRDKDDNEHRLTTRSIERLVRKYTAMAGLPVDATPHTLRHSFATDLLSHGADMRSVQELLGHKNIMTTQIYTHVTNQHLKDVHKKFHSGGK</sequence>
<evidence type="ECO:0000313" key="12">
    <source>
        <dbReference type="EMBL" id="KKQ41189.1"/>
    </source>
</evidence>
<keyword evidence="5" id="KW-0229">DNA integration</keyword>
<dbReference type="InterPro" id="IPR044068">
    <property type="entry name" value="CB"/>
</dbReference>
<gene>
    <name evidence="12" type="ORF">US58_C0004G0026</name>
</gene>
<dbReference type="SUPFAM" id="SSF56349">
    <property type="entry name" value="DNA breaking-rejoining enzymes"/>
    <property type="match status" value="1"/>
</dbReference>
<dbReference type="PROSITE" id="PS51898">
    <property type="entry name" value="TYR_RECOMBINASE"/>
    <property type="match status" value="1"/>
</dbReference>
<dbReference type="Pfam" id="PF13495">
    <property type="entry name" value="Phage_int_SAM_4"/>
    <property type="match status" value="1"/>
</dbReference>
<keyword evidence="4" id="KW-0159">Chromosome partition</keyword>
<evidence type="ECO:0000313" key="13">
    <source>
        <dbReference type="Proteomes" id="UP000034333"/>
    </source>
</evidence>
<evidence type="ECO:0000256" key="1">
    <source>
        <dbReference type="ARBA" id="ARBA00004496"/>
    </source>
</evidence>
<dbReference type="GO" id="GO:0005737">
    <property type="term" value="C:cytoplasm"/>
    <property type="evidence" value="ECO:0007669"/>
    <property type="project" value="UniProtKB-SubCell"/>
</dbReference>
<reference evidence="12 13" key="1">
    <citation type="journal article" date="2015" name="Nature">
        <title>rRNA introns, odd ribosomes, and small enigmatic genomes across a large radiation of phyla.</title>
        <authorList>
            <person name="Brown C.T."/>
            <person name="Hug L.A."/>
            <person name="Thomas B.C."/>
            <person name="Sharon I."/>
            <person name="Castelle C.J."/>
            <person name="Singh A."/>
            <person name="Wilkins M.J."/>
            <person name="Williams K.H."/>
            <person name="Banfield J.F."/>
        </authorList>
    </citation>
    <scope>NUCLEOTIDE SEQUENCE [LARGE SCALE GENOMIC DNA]</scope>
</reference>
<keyword evidence="2" id="KW-0963">Cytoplasm</keyword>
<evidence type="ECO:0000256" key="3">
    <source>
        <dbReference type="ARBA" id="ARBA00022618"/>
    </source>
</evidence>
<evidence type="ECO:0000256" key="2">
    <source>
        <dbReference type="ARBA" id="ARBA00022490"/>
    </source>
</evidence>
<dbReference type="AlphaFoldDB" id="A0A0G0JWF1"/>
<keyword evidence="8" id="KW-0131">Cell cycle</keyword>
<dbReference type="Proteomes" id="UP000034333">
    <property type="component" value="Unassembled WGS sequence"/>
</dbReference>
<dbReference type="EMBL" id="LBTN01000004">
    <property type="protein sequence ID" value="KKQ41189.1"/>
    <property type="molecule type" value="Genomic_DNA"/>
</dbReference>
<organism evidence="12 13">
    <name type="scientific">Candidatus Magasanikbacteria bacterium GW2011_GWA2_37_8</name>
    <dbReference type="NCBI Taxonomy" id="1619036"/>
    <lineage>
        <taxon>Bacteria</taxon>
        <taxon>Candidatus Magasanikiibacteriota</taxon>
    </lineage>
</organism>
<dbReference type="InterPro" id="IPR050090">
    <property type="entry name" value="Tyrosine_recombinase_XerCD"/>
</dbReference>
<protein>
    <submittedName>
        <fullName evidence="12">Tyrosine recombinase XerC</fullName>
    </submittedName>
</protein>
<dbReference type="Gene3D" id="1.10.150.130">
    <property type="match status" value="1"/>
</dbReference>
<dbReference type="Gene3D" id="1.10.443.10">
    <property type="entry name" value="Intergrase catalytic core"/>
    <property type="match status" value="1"/>
</dbReference>
<keyword evidence="3" id="KW-0132">Cell division</keyword>
<dbReference type="InterPro" id="IPR013762">
    <property type="entry name" value="Integrase-like_cat_sf"/>
</dbReference>
<evidence type="ECO:0000259" key="10">
    <source>
        <dbReference type="PROSITE" id="PS51898"/>
    </source>
</evidence>
<evidence type="ECO:0000256" key="7">
    <source>
        <dbReference type="ARBA" id="ARBA00023172"/>
    </source>
</evidence>
<evidence type="ECO:0000259" key="11">
    <source>
        <dbReference type="PROSITE" id="PS51900"/>
    </source>
</evidence>
<dbReference type="SUPFAM" id="SSF47823">
    <property type="entry name" value="lambda integrase-like, N-terminal domain"/>
    <property type="match status" value="1"/>
</dbReference>
<evidence type="ECO:0000256" key="4">
    <source>
        <dbReference type="ARBA" id="ARBA00022829"/>
    </source>
</evidence>